<evidence type="ECO:0000313" key="2">
    <source>
        <dbReference type="EMBL" id="RZS74788.1"/>
    </source>
</evidence>
<dbReference type="NCBIfam" id="TIGR01200">
    <property type="entry name" value="GLPGLI"/>
    <property type="match status" value="1"/>
</dbReference>
<dbReference type="RefSeq" id="WP_130539229.1">
    <property type="nucleotide sequence ID" value="NZ_CP042431.1"/>
</dbReference>
<sequence>MMKKIILHIFVLLTCFSAAAQDFLTKGSIEFEVKLNTKRMFEEMTKGKEDRMMMMGGGEGPEFYVTKKQLLFNGDKTLYRRSGSDPFMGGEGTSVFTDISAGIATFKGSSITTDKVFEDSIRRLRWKIDDETRVIAGFKCRKAVGVMMDSIYVVAFYCPEIVPQGGPEFFAGLPGMILGLAIPRMYTTWFATKVQLEVDEKLLVAPVPAKKEKVYSISEAREAYRKEMGSFLRTNVHNDEIDLTMKGLGGSGIFRRP</sequence>
<evidence type="ECO:0000313" key="3">
    <source>
        <dbReference type="Proteomes" id="UP000293874"/>
    </source>
</evidence>
<dbReference type="Proteomes" id="UP000293874">
    <property type="component" value="Unassembled WGS sequence"/>
</dbReference>
<keyword evidence="3" id="KW-1185">Reference proteome</keyword>
<reference evidence="2 3" key="1">
    <citation type="submission" date="2019-02" db="EMBL/GenBank/DDBJ databases">
        <title>Genomic Encyclopedia of Type Strains, Phase IV (KMG-IV): sequencing the most valuable type-strain genomes for metagenomic binning, comparative biology and taxonomic classification.</title>
        <authorList>
            <person name="Goeker M."/>
        </authorList>
    </citation>
    <scope>NUCLEOTIDE SEQUENCE [LARGE SCALE GENOMIC DNA]</scope>
    <source>
        <strain evidence="2 3">DSM 18116</strain>
    </source>
</reference>
<keyword evidence="1" id="KW-0732">Signal</keyword>
<accession>A0A4Q7N3A0</accession>
<dbReference type="OrthoDB" id="1440774at2"/>
<protein>
    <submittedName>
        <fullName evidence="2">GLPGLI family protein</fullName>
    </submittedName>
</protein>
<feature type="signal peptide" evidence="1">
    <location>
        <begin position="1"/>
        <end position="20"/>
    </location>
</feature>
<gene>
    <name evidence="2" type="ORF">EV199_0639</name>
</gene>
<name>A0A4Q7N3A0_9BACT</name>
<dbReference type="AlphaFoldDB" id="A0A4Q7N3A0"/>
<proteinExistence type="predicted"/>
<evidence type="ECO:0000256" key="1">
    <source>
        <dbReference type="SAM" id="SignalP"/>
    </source>
</evidence>
<comment type="caution">
    <text evidence="2">The sequence shown here is derived from an EMBL/GenBank/DDBJ whole genome shotgun (WGS) entry which is preliminary data.</text>
</comment>
<dbReference type="EMBL" id="SGXA01000001">
    <property type="protein sequence ID" value="RZS74788.1"/>
    <property type="molecule type" value="Genomic_DNA"/>
</dbReference>
<organism evidence="2 3">
    <name type="scientific">Pseudobacter ginsenosidimutans</name>
    <dbReference type="NCBI Taxonomy" id="661488"/>
    <lineage>
        <taxon>Bacteria</taxon>
        <taxon>Pseudomonadati</taxon>
        <taxon>Bacteroidota</taxon>
        <taxon>Chitinophagia</taxon>
        <taxon>Chitinophagales</taxon>
        <taxon>Chitinophagaceae</taxon>
        <taxon>Pseudobacter</taxon>
    </lineage>
</organism>
<feature type="chain" id="PRO_5020371263" evidence="1">
    <location>
        <begin position="21"/>
        <end position="257"/>
    </location>
</feature>
<dbReference type="InterPro" id="IPR005901">
    <property type="entry name" value="GLPGLI"/>
</dbReference>